<dbReference type="InterPro" id="IPR036526">
    <property type="entry name" value="C-N_Hydrolase_sf"/>
</dbReference>
<evidence type="ECO:0000256" key="1">
    <source>
        <dbReference type="ARBA" id="ARBA00022801"/>
    </source>
</evidence>
<dbReference type="EMBL" id="SNWR01000001">
    <property type="protein sequence ID" value="TDO42376.1"/>
    <property type="molecule type" value="Genomic_DNA"/>
</dbReference>
<comment type="caution">
    <text evidence="3">The sequence shown here is derived from an EMBL/GenBank/DDBJ whole genome shotgun (WGS) entry which is preliminary data.</text>
</comment>
<evidence type="ECO:0000313" key="4">
    <source>
        <dbReference type="Proteomes" id="UP000294901"/>
    </source>
</evidence>
<reference evidence="3 4" key="1">
    <citation type="submission" date="2019-03" db="EMBL/GenBank/DDBJ databases">
        <title>Sequencing the genomes of 1000 actinobacteria strains.</title>
        <authorList>
            <person name="Klenk H.-P."/>
        </authorList>
    </citation>
    <scope>NUCLEOTIDE SEQUENCE [LARGE SCALE GENOMIC DNA]</scope>
    <source>
        <strain evidence="3 4">DSM 43805</strain>
    </source>
</reference>
<gene>
    <name evidence="3" type="ORF">C8E87_6146</name>
</gene>
<sequence length="279" mass="31663">MSEIVRAALVQTTWTGDKESMIKAHEDYAREAASAGARVICFQELFYGPYFCQVQDAAYYEYAESIPGPTTERFQALAAELGLVMVLPMYEKEQEGVLYNTAAVVDADGSYLGKYRKHHIPQVKGFWEKFYFRPGNLGYPVFDTAVGKVGVYICYDRHFPEGWRELGLGGAQIVFNPSATSRGLSSYLWQLEQPASAVANEYYIGAINRVGIEPLGDDDFYGQSYFVDPEGKFVGEVGDTHEPELIVRDLDLGLIKTVRERWQFYRDRRPETYTRTVNL</sequence>
<accession>A0A4R6K3V2</accession>
<dbReference type="SUPFAM" id="SSF56317">
    <property type="entry name" value="Carbon-nitrogen hydrolase"/>
    <property type="match status" value="1"/>
</dbReference>
<dbReference type="Proteomes" id="UP000294901">
    <property type="component" value="Unassembled WGS sequence"/>
</dbReference>
<evidence type="ECO:0000259" key="2">
    <source>
        <dbReference type="PROSITE" id="PS50263"/>
    </source>
</evidence>
<feature type="domain" description="CN hydrolase" evidence="2">
    <location>
        <begin position="5"/>
        <end position="252"/>
    </location>
</feature>
<dbReference type="PROSITE" id="PS50263">
    <property type="entry name" value="CN_HYDROLASE"/>
    <property type="match status" value="1"/>
</dbReference>
<keyword evidence="4" id="KW-1185">Reference proteome</keyword>
<dbReference type="RefSeq" id="WP_133876275.1">
    <property type="nucleotide sequence ID" value="NZ_BOMD01000062.1"/>
</dbReference>
<dbReference type="PANTHER" id="PTHR43674:SF2">
    <property type="entry name" value="BETA-UREIDOPROPIONASE"/>
    <property type="match status" value="1"/>
</dbReference>
<dbReference type="InterPro" id="IPR003010">
    <property type="entry name" value="C-N_Hydrolase"/>
</dbReference>
<keyword evidence="1" id="KW-0378">Hydrolase</keyword>
<protein>
    <submittedName>
        <fullName evidence="3">N-carbamoylputrescine amidase</fullName>
    </submittedName>
</protein>
<dbReference type="Gene3D" id="3.60.110.10">
    <property type="entry name" value="Carbon-nitrogen hydrolase"/>
    <property type="match status" value="1"/>
</dbReference>
<evidence type="ECO:0000313" key="3">
    <source>
        <dbReference type="EMBL" id="TDO42376.1"/>
    </source>
</evidence>
<dbReference type="PANTHER" id="PTHR43674">
    <property type="entry name" value="NITRILASE C965.09-RELATED"/>
    <property type="match status" value="1"/>
</dbReference>
<organism evidence="3 4">
    <name type="scientific">Paractinoplanes brasiliensis</name>
    <dbReference type="NCBI Taxonomy" id="52695"/>
    <lineage>
        <taxon>Bacteria</taxon>
        <taxon>Bacillati</taxon>
        <taxon>Actinomycetota</taxon>
        <taxon>Actinomycetes</taxon>
        <taxon>Micromonosporales</taxon>
        <taxon>Micromonosporaceae</taxon>
        <taxon>Paractinoplanes</taxon>
    </lineage>
</organism>
<dbReference type="Pfam" id="PF00795">
    <property type="entry name" value="CN_hydrolase"/>
    <property type="match status" value="1"/>
</dbReference>
<dbReference type="AlphaFoldDB" id="A0A4R6K3V2"/>
<dbReference type="InterPro" id="IPR050345">
    <property type="entry name" value="Aliph_Amidase/BUP"/>
</dbReference>
<proteinExistence type="predicted"/>
<dbReference type="OrthoDB" id="9811121at2"/>
<dbReference type="GO" id="GO:0016811">
    <property type="term" value="F:hydrolase activity, acting on carbon-nitrogen (but not peptide) bonds, in linear amides"/>
    <property type="evidence" value="ECO:0007669"/>
    <property type="project" value="TreeGrafter"/>
</dbReference>
<name>A0A4R6K3V2_9ACTN</name>